<sequence>MNANIPFLLDVAAVLAAQIGSRHICHLFCSLPAPPRRLGIVIAGIVRANTLNTRIHGCCFMLAALLG</sequence>
<comment type="caution">
    <text evidence="1">The sequence shown here is derived from an EMBL/GenBank/DDBJ whole genome shotgun (WGS) entry which is preliminary data.</text>
</comment>
<protein>
    <submittedName>
        <fullName evidence="1">Uncharacterized protein</fullName>
    </submittedName>
</protein>
<evidence type="ECO:0000313" key="2">
    <source>
        <dbReference type="Proteomes" id="UP000319979"/>
    </source>
</evidence>
<organism evidence="1 2">
    <name type="scientific">Vibrio cholerae</name>
    <dbReference type="NCBI Taxonomy" id="666"/>
    <lineage>
        <taxon>Bacteria</taxon>
        <taxon>Pseudomonadati</taxon>
        <taxon>Pseudomonadota</taxon>
        <taxon>Gammaproteobacteria</taxon>
        <taxon>Vibrionales</taxon>
        <taxon>Vibrionaceae</taxon>
        <taxon>Vibrio</taxon>
    </lineage>
</organism>
<reference evidence="1 2" key="1">
    <citation type="submission" date="2019-07" db="EMBL/GenBank/DDBJ databases">
        <title>Phenotypic and genotypic antimicrobial resistance traits of Vibrio cholerae non-O1/non-O139 isolated from a large Austrian lake frequently associated with cases of infection.</title>
        <authorList>
            <person name="Lepuschitz S."/>
            <person name="Baron S."/>
            <person name="Larvor E."/>
            <person name="Granier S."/>
            <person name="Pretzer C."/>
            <person name="Mach R.L."/>
            <person name="Farnleitner A.H."/>
            <person name="Ruppitsch W."/>
            <person name="Pleininger S."/>
            <person name="Indra A."/>
            <person name="Kirschner A.K.T."/>
        </authorList>
    </citation>
    <scope>NUCLEOTIDE SEQUENCE [LARGE SCALE GENOMIC DNA]</scope>
    <source>
        <strain evidence="1 2">A12JL36W90</strain>
    </source>
</reference>
<dbReference type="EMBL" id="VIOS01000014">
    <property type="protein sequence ID" value="TQP16154.1"/>
    <property type="molecule type" value="Genomic_DNA"/>
</dbReference>
<name>A0A543XP16_VIBCL</name>
<proteinExistence type="predicted"/>
<evidence type="ECO:0000313" key="1">
    <source>
        <dbReference type="EMBL" id="TQP16154.1"/>
    </source>
</evidence>
<gene>
    <name evidence="1" type="ORF">FLM02_06455</name>
</gene>
<dbReference type="Proteomes" id="UP000319979">
    <property type="component" value="Unassembled WGS sequence"/>
</dbReference>
<accession>A0A543XP16</accession>
<dbReference type="AlphaFoldDB" id="A0A543XP16"/>